<comment type="caution">
    <text evidence="1">The sequence shown here is derived from an EMBL/GenBank/DDBJ whole genome shotgun (WGS) entry which is preliminary data.</text>
</comment>
<evidence type="ECO:0000313" key="2">
    <source>
        <dbReference type="Proteomes" id="UP000543804"/>
    </source>
</evidence>
<dbReference type="InterPro" id="IPR025394">
    <property type="entry name" value="DUF4127"/>
</dbReference>
<sequence>MSGTGEASGGKEVQPVEQQTKTILFVPHDNRPTSCEQSAEAAEKLGYRVLMPPKEMLGGLTEGQPDALWHWAEAQAAQADAAVVSTDSLIYGGLVASRKHELSEQELEERVGRIASLKKLNRRLKVYAFGSLMRTPASGPASGGEEPDYYLTYGAQIFRRSGLLDKQEHGGLTDGETQELQDLAATIPSEVWQDWTQRRAKNFTVDERLIDLSRTGALDLFILGKDDNAPLSATHAESLRLARYAAAVPRTRFQMLAGIDEFAALLLARAVNDEEHVVPFVNVQYNWGVGGAMVPDYSDEPIADSIQSDLLIAGAVAVPDPAHADLVLLVNTPPDGKMGYGNAPDNDGTDLYDAQSLARYAGSLIAQGYRVAIADITRTNGADNALMNALRDEGLLFKLYGYAGWNTATNSVGFALGQGVLSVRLPEDDVDRLLLARYLDDWGYQSNVRTAVTNQLAMLLDGGAYLNLGRYEPAVQLRVTRLLREFAARNLPPYPGVDHLNFYFPWHRMFIGGIVLPDR</sequence>
<dbReference type="AlphaFoldDB" id="A0A848B7X9"/>
<dbReference type="Proteomes" id="UP000543804">
    <property type="component" value="Unassembled WGS sequence"/>
</dbReference>
<evidence type="ECO:0000313" key="1">
    <source>
        <dbReference type="EMBL" id="NMD98065.1"/>
    </source>
</evidence>
<protein>
    <submittedName>
        <fullName evidence="1">DUF4127 family protein</fullName>
    </submittedName>
</protein>
<proteinExistence type="predicted"/>
<keyword evidence="2" id="KW-1185">Reference proteome</keyword>
<gene>
    <name evidence="1" type="ORF">HF878_01005</name>
</gene>
<name>A0A848B7X9_9FIRM</name>
<dbReference type="Pfam" id="PF13552">
    <property type="entry name" value="DUF4127"/>
    <property type="match status" value="1"/>
</dbReference>
<reference evidence="1 2" key="1">
    <citation type="submission" date="2020-04" db="EMBL/GenBank/DDBJ databases">
        <authorList>
            <person name="Hitch T.C.A."/>
            <person name="Wylensek D."/>
            <person name="Clavel T."/>
        </authorList>
    </citation>
    <scope>NUCLEOTIDE SEQUENCE [LARGE SCALE GENOMIC DNA]</scope>
    <source>
        <strain evidence="1 2">PG-130-P53-12</strain>
    </source>
</reference>
<dbReference type="EMBL" id="JABAFA010000001">
    <property type="protein sequence ID" value="NMD98065.1"/>
    <property type="molecule type" value="Genomic_DNA"/>
</dbReference>
<organism evidence="1 2">
    <name type="scientific">Selenomonas bovis</name>
    <dbReference type="NCBI Taxonomy" id="416586"/>
    <lineage>
        <taxon>Bacteria</taxon>
        <taxon>Bacillati</taxon>
        <taxon>Bacillota</taxon>
        <taxon>Negativicutes</taxon>
        <taxon>Selenomonadales</taxon>
        <taxon>Selenomonadaceae</taxon>
        <taxon>Selenomonas</taxon>
    </lineage>
</organism>
<accession>A0A848B7X9</accession>